<proteinExistence type="predicted"/>
<name>A0A0S4LDG6_9BACT</name>
<keyword evidence="2" id="KW-1185">Reference proteome</keyword>
<evidence type="ECO:0000313" key="1">
    <source>
        <dbReference type="EMBL" id="CUS33974.1"/>
    </source>
</evidence>
<accession>A0A0S4LDG6</accession>
<protein>
    <submittedName>
        <fullName evidence="1">Uncharacterized protein</fullName>
    </submittedName>
</protein>
<sequence>MLKTWLTTRRPCQMTQYTDALFGPAIYNALSSAFEFVQLVTL</sequence>
<dbReference type="AlphaFoldDB" id="A0A0S4LDG6"/>
<dbReference type="STRING" id="1742972.COMA1_11448"/>
<dbReference type="Proteomes" id="UP000199032">
    <property type="component" value="Unassembled WGS sequence"/>
</dbReference>
<dbReference type="EMBL" id="CZQA01000001">
    <property type="protein sequence ID" value="CUS33974.1"/>
    <property type="molecule type" value="Genomic_DNA"/>
</dbReference>
<gene>
    <name evidence="1" type="ORF">COMA1_11448</name>
</gene>
<evidence type="ECO:0000313" key="2">
    <source>
        <dbReference type="Proteomes" id="UP000199032"/>
    </source>
</evidence>
<organism evidence="1 2">
    <name type="scientific">Candidatus Nitrospira nitrosa</name>
    <dbReference type="NCBI Taxonomy" id="1742972"/>
    <lineage>
        <taxon>Bacteria</taxon>
        <taxon>Pseudomonadati</taxon>
        <taxon>Nitrospirota</taxon>
        <taxon>Nitrospiria</taxon>
        <taxon>Nitrospirales</taxon>
        <taxon>Nitrospiraceae</taxon>
        <taxon>Nitrospira</taxon>
    </lineage>
</organism>
<reference evidence="1 2" key="1">
    <citation type="submission" date="2015-10" db="EMBL/GenBank/DDBJ databases">
        <authorList>
            <person name="Gilbert D.G."/>
        </authorList>
    </citation>
    <scope>NUCLEOTIDE SEQUENCE [LARGE SCALE GENOMIC DNA]</scope>
    <source>
        <strain evidence="1">COMA1</strain>
    </source>
</reference>